<evidence type="ECO:0000313" key="3">
    <source>
        <dbReference type="Proteomes" id="UP001611383"/>
    </source>
</evidence>
<evidence type="ECO:0000259" key="1">
    <source>
        <dbReference type="Pfam" id="PF25535"/>
    </source>
</evidence>
<keyword evidence="3" id="KW-1185">Reference proteome</keyword>
<sequence length="148" mass="16802">MYFPDMGEQCQVGQGPEVRAVGWLDIEHPYTQGTVEPAFLEALQRHVKTAWAPVVAAGPHFCQFCREKPWGGAYSVWIPSERYLFIAPELIVHYITDHGYRPPDAFIEAVLACPAQHSPEYFEKLRPFRHLTEPSSPSFASKSKATRQ</sequence>
<dbReference type="Proteomes" id="UP001611383">
    <property type="component" value="Chromosome"/>
</dbReference>
<name>A0ABY9X4L3_9BACT</name>
<dbReference type="InterPro" id="IPR057679">
    <property type="entry name" value="DUF7919"/>
</dbReference>
<dbReference type="EMBL" id="CP043494">
    <property type="protein sequence ID" value="WNG50344.1"/>
    <property type="molecule type" value="Genomic_DNA"/>
</dbReference>
<evidence type="ECO:0000313" key="2">
    <source>
        <dbReference type="EMBL" id="WNG50344.1"/>
    </source>
</evidence>
<dbReference type="Pfam" id="PF25535">
    <property type="entry name" value="DUF7919"/>
    <property type="match status" value="1"/>
</dbReference>
<reference evidence="2 3" key="1">
    <citation type="submission" date="2019-08" db="EMBL/GenBank/DDBJ databases">
        <title>Archangium and Cystobacter genomes.</title>
        <authorList>
            <person name="Chen I.-C.K."/>
            <person name="Wielgoss S."/>
        </authorList>
    </citation>
    <scope>NUCLEOTIDE SEQUENCE [LARGE SCALE GENOMIC DNA]</scope>
    <source>
        <strain evidence="2 3">Cbm 6</strain>
    </source>
</reference>
<dbReference type="RefSeq" id="WP_395809302.1">
    <property type="nucleotide sequence ID" value="NZ_CP043494.1"/>
</dbReference>
<feature type="domain" description="DUF7919" evidence="1">
    <location>
        <begin position="1"/>
        <end position="111"/>
    </location>
</feature>
<proteinExistence type="predicted"/>
<protein>
    <recommendedName>
        <fullName evidence="1">DUF7919 domain-containing protein</fullName>
    </recommendedName>
</protein>
<gene>
    <name evidence="2" type="ORF">F0U60_44095</name>
</gene>
<accession>A0ABY9X4L3</accession>
<organism evidence="2 3">
    <name type="scientific">Archangium minus</name>
    <dbReference type="NCBI Taxonomy" id="83450"/>
    <lineage>
        <taxon>Bacteria</taxon>
        <taxon>Pseudomonadati</taxon>
        <taxon>Myxococcota</taxon>
        <taxon>Myxococcia</taxon>
        <taxon>Myxococcales</taxon>
        <taxon>Cystobacterineae</taxon>
        <taxon>Archangiaceae</taxon>
        <taxon>Archangium</taxon>
    </lineage>
</organism>